<gene>
    <name evidence="1" type="ORF">BOTCAL_0343g00150</name>
</gene>
<dbReference type="SUPFAM" id="SSF56059">
    <property type="entry name" value="Glutathione synthetase ATP-binding domain-like"/>
    <property type="match status" value="1"/>
</dbReference>
<accession>A0A4Y8CV49</accession>
<dbReference type="AlphaFoldDB" id="A0A4Y8CV49"/>
<dbReference type="OrthoDB" id="2117718at2759"/>
<organism evidence="1 2">
    <name type="scientific">Botryotinia calthae</name>
    <dbReference type="NCBI Taxonomy" id="38488"/>
    <lineage>
        <taxon>Eukaryota</taxon>
        <taxon>Fungi</taxon>
        <taxon>Dikarya</taxon>
        <taxon>Ascomycota</taxon>
        <taxon>Pezizomycotina</taxon>
        <taxon>Leotiomycetes</taxon>
        <taxon>Helotiales</taxon>
        <taxon>Sclerotiniaceae</taxon>
        <taxon>Botryotinia</taxon>
    </lineage>
</organism>
<comment type="caution">
    <text evidence="1">The sequence shown here is derived from an EMBL/GenBank/DDBJ whole genome shotgun (WGS) entry which is preliminary data.</text>
</comment>
<proteinExistence type="predicted"/>
<evidence type="ECO:0000313" key="1">
    <source>
        <dbReference type="EMBL" id="TEY44872.1"/>
    </source>
</evidence>
<evidence type="ECO:0000313" key="2">
    <source>
        <dbReference type="Proteomes" id="UP000297299"/>
    </source>
</evidence>
<dbReference type="STRING" id="38488.A0A4Y8CV49"/>
<name>A0A4Y8CV49_9HELO</name>
<reference evidence="1 2" key="1">
    <citation type="submission" date="2017-11" db="EMBL/GenBank/DDBJ databases">
        <title>Comparative genomics of Botrytis spp.</title>
        <authorList>
            <person name="Valero-Jimenez C.A."/>
            <person name="Tapia P."/>
            <person name="Veloso J."/>
            <person name="Silva-Moreno E."/>
            <person name="Staats M."/>
            <person name="Valdes J.H."/>
            <person name="Van Kan J.A.L."/>
        </authorList>
    </citation>
    <scope>NUCLEOTIDE SEQUENCE [LARGE SCALE GENOMIC DNA]</scope>
    <source>
        <strain evidence="1 2">MUCL2830</strain>
    </source>
</reference>
<evidence type="ECO:0008006" key="3">
    <source>
        <dbReference type="Google" id="ProtNLM"/>
    </source>
</evidence>
<keyword evidence="2" id="KW-1185">Reference proteome</keyword>
<dbReference type="EMBL" id="PHWZ01000342">
    <property type="protein sequence ID" value="TEY44872.1"/>
    <property type="molecule type" value="Genomic_DNA"/>
</dbReference>
<dbReference type="Proteomes" id="UP000297299">
    <property type="component" value="Unassembled WGS sequence"/>
</dbReference>
<sequence length="502" mass="57115">MTRPTTQSFQQVRIRPEAGSHQLVQECHIKESAHVQEQEKFEENLLQRCPAYLWPGNSYQKACPRPILITKKHQKQLEDLHEALTLAVTDIVERWWIDQDAHFPDRMPLEPQEEQLLRWIETQIINNKFPIYRECRGSWRPDFLVEDVLGENGIAVENYRITEINARFSFNGFLHSILAYEALEDMGAGKNGLRCAANPRKLLDGAISLFQTGVPLHLLKGKEPGMDIHMLLHIVEQRLGFRPRIITPAQLRLFTLDDGSGYKLCCLVGQNEEISPFAWQTNIGEFVEEIYQLGLELHQSELLALEPEMLRQISLRCFNDLRSIFLTHDKRMLGILKQELNSLVTRCVITGAHAQILDQGIADTYLPGSKELERLFCLAQQFPDLRKEFILKPIRSGKGAGIVFGEEFTAEDWISALQLQRSTQIISGVTCIVQRRITPKLYGLVLSSSGVRVQVQNPLVGTYFVVHGRLLGLGLWRSSPDKICAISNGGAWICSVISQDEI</sequence>
<protein>
    <recommendedName>
        <fullName evidence="3">Glutathionylspermidine synthase pre-ATP-grasp-like domain-containing protein</fullName>
    </recommendedName>
</protein>